<keyword evidence="10" id="KW-0862">Zinc</keyword>
<protein>
    <recommendedName>
        <fullName evidence="9">Gypsy retrotransposon integrase-like protein 1</fullName>
        <ecNumber evidence="2">3.1.26.4</ecNumber>
    </recommendedName>
</protein>
<keyword evidence="6" id="KW-0255">Endonuclease</keyword>
<dbReference type="Gene3D" id="3.30.70.270">
    <property type="match status" value="2"/>
</dbReference>
<dbReference type="Pfam" id="PF17917">
    <property type="entry name" value="RT_RNaseH"/>
    <property type="match status" value="1"/>
</dbReference>
<keyword evidence="7" id="KW-0378">Hydrolase</keyword>
<dbReference type="InterPro" id="IPR050951">
    <property type="entry name" value="Retrovirus_Pol_polyprotein"/>
</dbReference>
<evidence type="ECO:0000256" key="10">
    <source>
        <dbReference type="PROSITE-ProRule" id="PRU00047"/>
    </source>
</evidence>
<comment type="similarity">
    <text evidence="1">Belongs to the beta type-B retroviral polymerase family. HERV class-II K(HML-2) pol subfamily.</text>
</comment>
<organism evidence="15 16">
    <name type="scientific">Astyanax mexicanus</name>
    <name type="common">Blind cave fish</name>
    <name type="synonym">Astyanax fasciatus mexicanus</name>
    <dbReference type="NCBI Taxonomy" id="7994"/>
    <lineage>
        <taxon>Eukaryota</taxon>
        <taxon>Metazoa</taxon>
        <taxon>Chordata</taxon>
        <taxon>Craniata</taxon>
        <taxon>Vertebrata</taxon>
        <taxon>Euteleostomi</taxon>
        <taxon>Actinopterygii</taxon>
        <taxon>Neopterygii</taxon>
        <taxon>Teleostei</taxon>
        <taxon>Ostariophysi</taxon>
        <taxon>Characiformes</taxon>
        <taxon>Characoidei</taxon>
        <taxon>Acestrorhamphidae</taxon>
        <taxon>Acestrorhamphinae</taxon>
        <taxon>Astyanax</taxon>
    </lineage>
</organism>
<reference evidence="15" key="4">
    <citation type="submission" date="2025-09" db="UniProtKB">
        <authorList>
            <consortium name="Ensembl"/>
        </authorList>
    </citation>
    <scope>IDENTIFICATION</scope>
</reference>
<dbReference type="InterPro" id="IPR001878">
    <property type="entry name" value="Znf_CCHC"/>
</dbReference>
<dbReference type="Gene3D" id="3.30.420.10">
    <property type="entry name" value="Ribonuclease H-like superfamily/Ribonuclease H"/>
    <property type="match status" value="1"/>
</dbReference>
<dbReference type="InterPro" id="IPR038269">
    <property type="entry name" value="SCAN_sf"/>
</dbReference>
<dbReference type="GO" id="GO:0003676">
    <property type="term" value="F:nucleic acid binding"/>
    <property type="evidence" value="ECO:0007669"/>
    <property type="project" value="InterPro"/>
</dbReference>
<feature type="region of interest" description="Disordered" evidence="11">
    <location>
        <begin position="38"/>
        <end position="58"/>
    </location>
</feature>
<dbReference type="GO" id="GO:0008270">
    <property type="term" value="F:zinc ion binding"/>
    <property type="evidence" value="ECO:0007669"/>
    <property type="project" value="UniProtKB-KW"/>
</dbReference>
<reference evidence="16" key="1">
    <citation type="submission" date="2013-03" db="EMBL/GenBank/DDBJ databases">
        <authorList>
            <person name="Jeffery W."/>
            <person name="Warren W."/>
            <person name="Wilson R.K."/>
        </authorList>
    </citation>
    <scope>NUCLEOTIDE SEQUENCE</scope>
    <source>
        <strain evidence="16">female</strain>
    </source>
</reference>
<evidence type="ECO:0000256" key="3">
    <source>
        <dbReference type="ARBA" id="ARBA00022679"/>
    </source>
</evidence>
<dbReference type="SUPFAM" id="SSF56672">
    <property type="entry name" value="DNA/RNA polymerases"/>
    <property type="match status" value="1"/>
</dbReference>
<dbReference type="Bgee" id="ENSAMXG00000040892">
    <property type="expression patterns" value="Expressed in camera-type eye and 10 other cell types or tissues"/>
</dbReference>
<keyword evidence="5" id="KW-0540">Nuclease</keyword>
<dbReference type="GO" id="GO:0004523">
    <property type="term" value="F:RNA-DNA hybrid ribonuclease activity"/>
    <property type="evidence" value="ECO:0007669"/>
    <property type="project" value="UniProtKB-EC"/>
</dbReference>
<dbReference type="CDD" id="cd01647">
    <property type="entry name" value="RT_LTR"/>
    <property type="match status" value="1"/>
</dbReference>
<dbReference type="Gene3D" id="1.10.340.70">
    <property type="match status" value="1"/>
</dbReference>
<evidence type="ECO:0000313" key="16">
    <source>
        <dbReference type="Proteomes" id="UP000018467"/>
    </source>
</evidence>
<dbReference type="GO" id="GO:0003964">
    <property type="term" value="F:RNA-directed DNA polymerase activity"/>
    <property type="evidence" value="ECO:0007669"/>
    <property type="project" value="UniProtKB-KW"/>
</dbReference>
<dbReference type="PROSITE" id="PS50878">
    <property type="entry name" value="RT_POL"/>
    <property type="match status" value="1"/>
</dbReference>
<evidence type="ECO:0000256" key="7">
    <source>
        <dbReference type="ARBA" id="ARBA00022801"/>
    </source>
</evidence>
<dbReference type="PROSITE" id="PS50994">
    <property type="entry name" value="INTEGRASE"/>
    <property type="match status" value="1"/>
</dbReference>
<dbReference type="SUPFAM" id="SSF47353">
    <property type="entry name" value="Retrovirus capsid dimerization domain-like"/>
    <property type="match status" value="1"/>
</dbReference>
<evidence type="ECO:0000313" key="15">
    <source>
        <dbReference type="Ensembl" id="ENSAMXP00000034183.1"/>
    </source>
</evidence>
<dbReference type="EC" id="3.1.26.4" evidence="2"/>
<keyword evidence="10" id="KW-0479">Metal-binding</keyword>
<dbReference type="Gene3D" id="3.10.10.10">
    <property type="entry name" value="HIV Type 1 Reverse Transcriptase, subunit A, domain 1"/>
    <property type="match status" value="1"/>
</dbReference>
<dbReference type="InParanoid" id="A0A3B1IW77"/>
<dbReference type="GO" id="GO:0015074">
    <property type="term" value="P:DNA integration"/>
    <property type="evidence" value="ECO:0007669"/>
    <property type="project" value="InterPro"/>
</dbReference>
<evidence type="ECO:0000256" key="5">
    <source>
        <dbReference type="ARBA" id="ARBA00022722"/>
    </source>
</evidence>
<dbReference type="InterPro" id="IPR041373">
    <property type="entry name" value="RT_RNaseH"/>
</dbReference>
<dbReference type="Ensembl" id="ENSAMXT00000045638.1">
    <property type="protein sequence ID" value="ENSAMXP00000034183.1"/>
    <property type="gene ID" value="ENSAMXG00000040892.1"/>
</dbReference>
<dbReference type="InterPro" id="IPR003309">
    <property type="entry name" value="SCAN_dom"/>
</dbReference>
<dbReference type="InterPro" id="IPR012337">
    <property type="entry name" value="RNaseH-like_sf"/>
</dbReference>
<dbReference type="Proteomes" id="UP000018467">
    <property type="component" value="Unassembled WGS sequence"/>
</dbReference>
<evidence type="ECO:0000256" key="11">
    <source>
        <dbReference type="SAM" id="MobiDB-lite"/>
    </source>
</evidence>
<dbReference type="SUPFAM" id="SSF53098">
    <property type="entry name" value="Ribonuclease H-like"/>
    <property type="match status" value="1"/>
</dbReference>
<dbReference type="GeneTree" id="ENSGT01050000244855"/>
<reference evidence="15" key="3">
    <citation type="submission" date="2025-08" db="UniProtKB">
        <authorList>
            <consortium name="Ensembl"/>
        </authorList>
    </citation>
    <scope>IDENTIFICATION</scope>
</reference>
<dbReference type="SUPFAM" id="SSF57756">
    <property type="entry name" value="Retrovirus zinc finger-like domains"/>
    <property type="match status" value="1"/>
</dbReference>
<dbReference type="FunFam" id="1.10.340.70:FF:000001">
    <property type="entry name" value="Retrovirus-related Pol polyprotein from transposon gypsy-like Protein"/>
    <property type="match status" value="1"/>
</dbReference>
<feature type="domain" description="CCHC-type" evidence="12">
    <location>
        <begin position="390"/>
        <end position="403"/>
    </location>
</feature>
<evidence type="ECO:0000259" key="14">
    <source>
        <dbReference type="PROSITE" id="PS50994"/>
    </source>
</evidence>
<keyword evidence="4" id="KW-0548">Nucleotidyltransferase</keyword>
<dbReference type="Pfam" id="PF02023">
    <property type="entry name" value="SCAN"/>
    <property type="match status" value="1"/>
</dbReference>
<evidence type="ECO:0000259" key="12">
    <source>
        <dbReference type="PROSITE" id="PS50158"/>
    </source>
</evidence>
<dbReference type="Pfam" id="PF00665">
    <property type="entry name" value="rve"/>
    <property type="match status" value="1"/>
</dbReference>
<dbReference type="InterPro" id="IPR000477">
    <property type="entry name" value="RT_dom"/>
</dbReference>
<evidence type="ECO:0000256" key="8">
    <source>
        <dbReference type="ARBA" id="ARBA00022918"/>
    </source>
</evidence>
<reference evidence="16" key="2">
    <citation type="journal article" date="2014" name="Nat. Commun.">
        <title>The cavefish genome reveals candidate genes for eye loss.</title>
        <authorList>
            <person name="McGaugh S.E."/>
            <person name="Gross J.B."/>
            <person name="Aken B."/>
            <person name="Blin M."/>
            <person name="Borowsky R."/>
            <person name="Chalopin D."/>
            <person name="Hinaux H."/>
            <person name="Jeffery W.R."/>
            <person name="Keene A."/>
            <person name="Ma L."/>
            <person name="Minx P."/>
            <person name="Murphy D."/>
            <person name="O'Quin K.E."/>
            <person name="Retaux S."/>
            <person name="Rohner N."/>
            <person name="Searle S.M."/>
            <person name="Stahl B.A."/>
            <person name="Tabin C."/>
            <person name="Volff J.N."/>
            <person name="Yoshizawa M."/>
            <person name="Warren W.C."/>
        </authorList>
    </citation>
    <scope>NUCLEOTIDE SEQUENCE [LARGE SCALE GENOMIC DNA]</scope>
    <source>
        <strain evidence="16">female</strain>
    </source>
</reference>
<evidence type="ECO:0000256" key="6">
    <source>
        <dbReference type="ARBA" id="ARBA00022759"/>
    </source>
</evidence>
<dbReference type="Gene3D" id="3.10.20.370">
    <property type="match status" value="1"/>
</dbReference>
<accession>A0A3B1IW77</accession>
<dbReference type="Pfam" id="PF22938">
    <property type="entry name" value="Integrase_p58_C"/>
    <property type="match status" value="1"/>
</dbReference>
<evidence type="ECO:0000256" key="1">
    <source>
        <dbReference type="ARBA" id="ARBA00010879"/>
    </source>
</evidence>
<keyword evidence="10" id="KW-0863">Zinc-finger</keyword>
<dbReference type="PANTHER" id="PTHR37984">
    <property type="entry name" value="PROTEIN CBG26694"/>
    <property type="match status" value="1"/>
</dbReference>
<keyword evidence="16" id="KW-1185">Reference proteome</keyword>
<proteinExistence type="inferred from homology"/>
<evidence type="ECO:0000259" key="13">
    <source>
        <dbReference type="PROSITE" id="PS50878"/>
    </source>
</evidence>
<dbReference type="PROSITE" id="PS50158">
    <property type="entry name" value="ZF_CCHC"/>
    <property type="match status" value="1"/>
</dbReference>
<dbReference type="Pfam" id="PF00078">
    <property type="entry name" value="RVT_1"/>
    <property type="match status" value="1"/>
</dbReference>
<dbReference type="InterPro" id="IPR041588">
    <property type="entry name" value="Integrase_H2C2"/>
</dbReference>
<dbReference type="InterPro" id="IPR036397">
    <property type="entry name" value="RNaseH_sf"/>
</dbReference>
<dbReference type="InterPro" id="IPR043128">
    <property type="entry name" value="Rev_trsase/Diguanyl_cyclase"/>
</dbReference>
<dbReference type="InterPro" id="IPR043502">
    <property type="entry name" value="DNA/RNA_pol_sf"/>
</dbReference>
<evidence type="ECO:0000256" key="9">
    <source>
        <dbReference type="ARBA" id="ARBA00039658"/>
    </source>
</evidence>
<evidence type="ECO:0000256" key="4">
    <source>
        <dbReference type="ARBA" id="ARBA00022695"/>
    </source>
</evidence>
<name>A0A3B1IW77_ASTMX</name>
<feature type="domain" description="Integrase catalytic" evidence="14">
    <location>
        <begin position="770"/>
        <end position="928"/>
    </location>
</feature>
<dbReference type="InterPro" id="IPR001584">
    <property type="entry name" value="Integrase_cat-core"/>
</dbReference>
<dbReference type="Gene3D" id="1.10.4020.10">
    <property type="entry name" value="DNA breaking-rejoining enzymes"/>
    <property type="match status" value="1"/>
</dbReference>
<dbReference type="FunFam" id="3.10.20.370:FF:000001">
    <property type="entry name" value="Retrovirus-related Pol polyprotein from transposon 17.6-like protein"/>
    <property type="match status" value="1"/>
</dbReference>
<dbReference type="InterPro" id="IPR036875">
    <property type="entry name" value="Znf_CCHC_sf"/>
</dbReference>
<evidence type="ECO:0000256" key="2">
    <source>
        <dbReference type="ARBA" id="ARBA00012180"/>
    </source>
</evidence>
<dbReference type="Pfam" id="PF17921">
    <property type="entry name" value="Integrase_H2C2"/>
    <property type="match status" value="1"/>
</dbReference>
<dbReference type="FunFam" id="3.30.420.10:FF:000032">
    <property type="entry name" value="Retrovirus-related Pol polyprotein from transposon 297-like Protein"/>
    <property type="match status" value="1"/>
</dbReference>
<dbReference type="PANTHER" id="PTHR37984:SF5">
    <property type="entry name" value="PROTEIN NYNRIN-LIKE"/>
    <property type="match status" value="1"/>
</dbReference>
<dbReference type="Gene3D" id="4.10.60.10">
    <property type="entry name" value="Zinc finger, CCHC-type"/>
    <property type="match status" value="1"/>
</dbReference>
<dbReference type="CDD" id="cd09274">
    <property type="entry name" value="RNase_HI_RT_Ty3"/>
    <property type="match status" value="1"/>
</dbReference>
<sequence>MLKKDIYNLVFDHLVTVGVLSVQPVVDTTCGVPSPLVESAVPEESTSPAELVDSSDGPETTVVVPVVETEVRNVLPHFDPVSPGYTESPQSLAEEPFKLRLARLEFDAKERAEVRKFEFELAVRKLELESERIIRLRELELKALEITSVQPKWMSSATPVPPVAVPSSGGSESPVVVPVVPHTSSCDVSKYISLVPVFREAEVDTYFSVFERLATTLAWPKDIWPVLLQCKLVGKAQEVCSALSLQDSLQYDVVKSAILHAYELVPEAYRQRFRNLRKQSAQTHVEFVREKGVLFDKWCSANKVNDFESLRELILLEEFKNCLPERVVTYLNERSAVSVSQAAVQADEFVLTHRQTFRSPVVKVESALGSSAKNSHGGGSPPRSFSAHECYYCHKVGHIAGDCLALKRKLERPNKPQTGGSAKSVGFVDCVCTDMSDCPMQCVDSSFKPFMSRGNVSLGHGGAAASVSILRDTGAAQSLILSSCLPFSAQSFCGAYAVCKGVGSGYIKAPLHTVDLSSDLVSGEFRLAVCDALPVDGVDLILGNDVAGGKVFPILEVLDTPTLESLVDDEVSVVFPACVVTRAQSRKLRDVVDLSDTFLVPGPENVSSLVSEHKVVSGDVAPVKLDESELSDCGISRAQLVKAQKADHTLHKYYSWVSELSEVSDKRVTYYLDDGLLMRCWKAVRNPELHTAYQIVMPIAYRKHVLRLAHDGPWSGHLGVTKTYSRVLKCFFWPSLKKDVAEYCRTCHTCQCVGKPNQKIPPAPLCPVPVMGEPFERVLVDCVGPLPKSKSGNQFLLTIMCTATRFPEAIPLRKITAPVIVRALVKFFSTFGLPREVQTDQGTNFMSKIFQQVMKMLNIKHVVSSPYHPESQGALERFHQSLKSALKRYCLETGKGWDEGVPLLLFAFREAVQESLSFSPADLVFGHTVRGPLKVLQESLMSDDGTSKKTKSVLEYVSTVRERLVKAWEIARESLQKSQGVMKDVHDKKAVQRDFNPGDQVLVLLPTSGSCLSARFSGPYLVGKRLSDTNYVIQTPDRKRGSRLCHVNMLKSYLPRDAVKAEVAPVSSVAVVGVSAELDLHNEGNDVQLHAPSEVAAKLSNSQALVDLPSNLTHLSSEQRNDVLCLVKDFSSLFNDVPTQTTVVQHDVKVTSSVPVKQHPYRTNVAKRAIMKSEVDYLVEHGFAKPSSSPWSSPCVLVPKPDGSHRFCTDYRKVNAVTVADSYPLPRMDDCIDNIGAAHFVTKLDLLKGYWQVPLTPEASDISAFVTPDDFLQYTVMPFGFKNAPATFQRLINIVLGDIKDCSAYLDDAVVYSADWDSHMKTLREVFCRLKQASLTLNLAKCVFAQATVTYLGVQVGRGQVRPVEAKVKAILEFPLPKTRRCLRRFLGMASYYRRFCRNFSAVVQPLTSLLSPSVNFKWSSACDHAFTSVKILLSDAPVLSAPDFSRPFLLEVDASAVGAGAVLLQEDADGILHPVCFYSHKFTSYQRNYSTIEKEALALLLAIQHFEVYVGSSSLPVVVFTDHNPLVFLSRMYNKNQRLMRWALLLQDYNLEIRHKKGMENVVADALSRAADSCEQ</sequence>
<dbReference type="FunFam" id="3.30.70.270:FF:000020">
    <property type="entry name" value="Transposon Tf2-6 polyprotein-like Protein"/>
    <property type="match status" value="1"/>
</dbReference>
<feature type="domain" description="Reverse transcriptase" evidence="13">
    <location>
        <begin position="1179"/>
        <end position="1356"/>
    </location>
</feature>
<dbReference type="InterPro" id="IPR054465">
    <property type="entry name" value="Integrase_p58-like_C"/>
</dbReference>
<keyword evidence="8" id="KW-0695">RNA-directed DNA polymerase</keyword>
<keyword evidence="3" id="KW-0808">Transferase</keyword>